<reference evidence="2" key="2">
    <citation type="submission" date="2020-11" db="EMBL/GenBank/DDBJ databases">
        <authorList>
            <person name="McCartney M.A."/>
            <person name="Auch B."/>
            <person name="Kono T."/>
            <person name="Mallez S."/>
            <person name="Becker A."/>
            <person name="Gohl D.M."/>
            <person name="Silverstein K.A.T."/>
            <person name="Koren S."/>
            <person name="Bechman K.B."/>
            <person name="Herman A."/>
            <person name="Abrahante J.E."/>
            <person name="Garbe J."/>
        </authorList>
    </citation>
    <scope>NUCLEOTIDE SEQUENCE</scope>
    <source>
        <strain evidence="2">Duluth1</strain>
        <tissue evidence="2">Whole animal</tissue>
    </source>
</reference>
<feature type="compositionally biased region" description="Polar residues" evidence="1">
    <location>
        <begin position="481"/>
        <end position="493"/>
    </location>
</feature>
<evidence type="ECO:0000313" key="2">
    <source>
        <dbReference type="EMBL" id="KAH3790169.1"/>
    </source>
</evidence>
<feature type="compositionally biased region" description="Acidic residues" evidence="1">
    <location>
        <begin position="406"/>
        <end position="418"/>
    </location>
</feature>
<feature type="region of interest" description="Disordered" evidence="1">
    <location>
        <begin position="481"/>
        <end position="554"/>
    </location>
</feature>
<name>A0A9D4F2L0_DREPO</name>
<protein>
    <submittedName>
        <fullName evidence="2">Uncharacterized protein</fullName>
    </submittedName>
</protein>
<evidence type="ECO:0000256" key="1">
    <source>
        <dbReference type="SAM" id="MobiDB-lite"/>
    </source>
</evidence>
<gene>
    <name evidence="2" type="ORF">DPMN_168364</name>
</gene>
<feature type="compositionally biased region" description="Basic and acidic residues" evidence="1">
    <location>
        <begin position="262"/>
        <end position="274"/>
    </location>
</feature>
<feature type="compositionally biased region" description="Basic and acidic residues" evidence="1">
    <location>
        <begin position="195"/>
        <end position="212"/>
    </location>
</feature>
<organism evidence="2 3">
    <name type="scientific">Dreissena polymorpha</name>
    <name type="common">Zebra mussel</name>
    <name type="synonym">Mytilus polymorpha</name>
    <dbReference type="NCBI Taxonomy" id="45954"/>
    <lineage>
        <taxon>Eukaryota</taxon>
        <taxon>Metazoa</taxon>
        <taxon>Spiralia</taxon>
        <taxon>Lophotrochozoa</taxon>
        <taxon>Mollusca</taxon>
        <taxon>Bivalvia</taxon>
        <taxon>Autobranchia</taxon>
        <taxon>Heteroconchia</taxon>
        <taxon>Euheterodonta</taxon>
        <taxon>Imparidentia</taxon>
        <taxon>Neoheterodontei</taxon>
        <taxon>Myida</taxon>
        <taxon>Dreissenoidea</taxon>
        <taxon>Dreissenidae</taxon>
        <taxon>Dreissena</taxon>
    </lineage>
</organism>
<proteinExistence type="predicted"/>
<feature type="region of interest" description="Disordered" evidence="1">
    <location>
        <begin position="378"/>
        <end position="446"/>
    </location>
</feature>
<reference evidence="2" key="1">
    <citation type="journal article" date="2019" name="bioRxiv">
        <title>The Genome of the Zebra Mussel, Dreissena polymorpha: A Resource for Invasive Species Research.</title>
        <authorList>
            <person name="McCartney M.A."/>
            <person name="Auch B."/>
            <person name="Kono T."/>
            <person name="Mallez S."/>
            <person name="Zhang Y."/>
            <person name="Obille A."/>
            <person name="Becker A."/>
            <person name="Abrahante J.E."/>
            <person name="Garbe J."/>
            <person name="Badalamenti J.P."/>
            <person name="Herman A."/>
            <person name="Mangelson H."/>
            <person name="Liachko I."/>
            <person name="Sullivan S."/>
            <person name="Sone E.D."/>
            <person name="Koren S."/>
            <person name="Silverstein K.A.T."/>
            <person name="Beckman K.B."/>
            <person name="Gohl D.M."/>
        </authorList>
    </citation>
    <scope>NUCLEOTIDE SEQUENCE</scope>
    <source>
        <strain evidence="2">Duluth1</strain>
        <tissue evidence="2">Whole animal</tissue>
    </source>
</reference>
<accession>A0A9D4F2L0</accession>
<feature type="compositionally biased region" description="Basic and acidic residues" evidence="1">
    <location>
        <begin position="389"/>
        <end position="401"/>
    </location>
</feature>
<feature type="compositionally biased region" description="Basic and acidic residues" evidence="1">
    <location>
        <begin position="499"/>
        <end position="512"/>
    </location>
</feature>
<comment type="caution">
    <text evidence="2">The sequence shown here is derived from an EMBL/GenBank/DDBJ whole genome shotgun (WGS) entry which is preliminary data.</text>
</comment>
<feature type="region of interest" description="Disordered" evidence="1">
    <location>
        <begin position="183"/>
        <end position="230"/>
    </location>
</feature>
<dbReference type="AlphaFoldDB" id="A0A9D4F2L0"/>
<feature type="compositionally biased region" description="Polar residues" evidence="1">
    <location>
        <begin position="252"/>
        <end position="261"/>
    </location>
</feature>
<sequence length="706" mass="81294">MVLGTFPRFQNNTRLVRYLDTLYKLKVTYNQESLKEHADYISQLTAHHEIEQCFRAVLYMNERNVNLRPIETQHFLIQIRKVMWSFPQKYTRYGFEQNGVRLKTYEFMFEFNVSLNEGSMRRSVDETKKVEGDVMPIREAQSDGMKHKSLELVSKDKAPDVPLGRFGRTKEGTLFRVVPSEKSVERFSKNSGTDLPERQKHSRNDSGKKQDSDVENNSYVAKGPSKKSINDRGQLHLAENMTKDCSFLQVSTTESKLSGRQVSEKVTQKRKQGDESSDPDDDDDCHCKSLRRPESSRQNSNPERSDLDIPSKKVTRVAKNESKETDNSFDSDVLKNGAQHQRKKSGKERKQMYQTVSEVESHARNVHQSCYVSIEKCQDATGKKKKENQKHQREARTRELAVDSSAESESDAQLEQFEDQNRRHSKRLNKSGGVHSKHEQVKTGLLGTGKEKVCDVLNDGQNESRQIHHTFSSHVYKDNVASNVSTDDSGNESSRQRSFRLETKAKESDSRNTMKIQSGFTGDADSQGSPERGRVRRSRRLEVQNTNNKVDFSPSRLRTKNISHGAGTWIPTFGFLTPGNENEGRSSSPEIRRRKVKLYAASRSPPLSTEPEMSSPQVLTVKPVKRAAAGESHRPHTRQMDEESRRIEELRQQQAHRVYRDFMAKRRDRHAVEQVRGYGSGFFLAIFEKMQLRDWEFFVRKVRRFG</sequence>
<evidence type="ECO:0000313" key="3">
    <source>
        <dbReference type="Proteomes" id="UP000828390"/>
    </source>
</evidence>
<feature type="region of interest" description="Disordered" evidence="1">
    <location>
        <begin position="252"/>
        <end position="363"/>
    </location>
</feature>
<dbReference type="EMBL" id="JAIWYP010000008">
    <property type="protein sequence ID" value="KAH3790169.1"/>
    <property type="molecule type" value="Genomic_DNA"/>
</dbReference>
<feature type="compositionally biased region" description="Basic and acidic residues" evidence="1">
    <location>
        <begin position="285"/>
        <end position="295"/>
    </location>
</feature>
<keyword evidence="3" id="KW-1185">Reference proteome</keyword>
<feature type="compositionally biased region" description="Acidic residues" evidence="1">
    <location>
        <begin position="275"/>
        <end position="284"/>
    </location>
</feature>
<dbReference type="Proteomes" id="UP000828390">
    <property type="component" value="Unassembled WGS sequence"/>
</dbReference>
<feature type="compositionally biased region" description="Polar residues" evidence="1">
    <location>
        <begin position="513"/>
        <end position="529"/>
    </location>
</feature>